<organism evidence="2 3">
    <name type="scientific">Ditylenchus destructor</name>
    <dbReference type="NCBI Taxonomy" id="166010"/>
    <lineage>
        <taxon>Eukaryota</taxon>
        <taxon>Metazoa</taxon>
        <taxon>Ecdysozoa</taxon>
        <taxon>Nematoda</taxon>
        <taxon>Chromadorea</taxon>
        <taxon>Rhabditida</taxon>
        <taxon>Tylenchina</taxon>
        <taxon>Tylenchomorpha</taxon>
        <taxon>Sphaerularioidea</taxon>
        <taxon>Anguinidae</taxon>
        <taxon>Anguininae</taxon>
        <taxon>Ditylenchus</taxon>
    </lineage>
</organism>
<comment type="caution">
    <text evidence="2">The sequence shown here is derived from an EMBL/GenBank/DDBJ whole genome shotgun (WGS) entry which is preliminary data.</text>
</comment>
<keyword evidence="3" id="KW-1185">Reference proteome</keyword>
<sequence>MATATTAANATATVAPPISDGLPGWAVFLIIIACLILIGALAVGAFIGLKKFKEQRRNHGEYRPQYEENLHAKNLPYISPPNIEGLI</sequence>
<evidence type="ECO:0000256" key="1">
    <source>
        <dbReference type="SAM" id="Phobius"/>
    </source>
</evidence>
<name>A0AAD4N8X0_9BILA</name>
<proteinExistence type="predicted"/>
<reference evidence="2" key="1">
    <citation type="submission" date="2022-01" db="EMBL/GenBank/DDBJ databases">
        <title>Genome Sequence Resource for Two Populations of Ditylenchus destructor, the Migratory Endoparasitic Phytonematode.</title>
        <authorList>
            <person name="Zhang H."/>
            <person name="Lin R."/>
            <person name="Xie B."/>
        </authorList>
    </citation>
    <scope>NUCLEOTIDE SEQUENCE</scope>
    <source>
        <strain evidence="2">BazhouSP</strain>
    </source>
</reference>
<keyword evidence="1" id="KW-0472">Membrane</keyword>
<accession>A0AAD4N8X0</accession>
<dbReference type="EMBL" id="JAKKPZ010000010">
    <property type="protein sequence ID" value="KAI1716526.1"/>
    <property type="molecule type" value="Genomic_DNA"/>
</dbReference>
<keyword evidence="1" id="KW-1133">Transmembrane helix</keyword>
<protein>
    <submittedName>
        <fullName evidence="2">CRumBs like protein</fullName>
    </submittedName>
</protein>
<evidence type="ECO:0000313" key="2">
    <source>
        <dbReference type="EMBL" id="KAI1716526.1"/>
    </source>
</evidence>
<dbReference type="Proteomes" id="UP001201812">
    <property type="component" value="Unassembled WGS sequence"/>
</dbReference>
<dbReference type="AlphaFoldDB" id="A0AAD4N8X0"/>
<feature type="transmembrane region" description="Helical" evidence="1">
    <location>
        <begin position="25"/>
        <end position="49"/>
    </location>
</feature>
<evidence type="ECO:0000313" key="3">
    <source>
        <dbReference type="Proteomes" id="UP001201812"/>
    </source>
</evidence>
<gene>
    <name evidence="2" type="ORF">DdX_07586</name>
</gene>
<keyword evidence="1" id="KW-0812">Transmembrane</keyword>